<dbReference type="PANTHER" id="PTHR45754">
    <property type="entry name" value="METHYLENETETRAHYDROFOLATE REDUCTASE"/>
    <property type="match status" value="1"/>
</dbReference>
<evidence type="ECO:0000256" key="5">
    <source>
        <dbReference type="ARBA" id="ARBA00022827"/>
    </source>
</evidence>
<evidence type="ECO:0000313" key="10">
    <source>
        <dbReference type="Proteomes" id="UP000222310"/>
    </source>
</evidence>
<dbReference type="GO" id="GO:0009086">
    <property type="term" value="P:methionine biosynthetic process"/>
    <property type="evidence" value="ECO:0007669"/>
    <property type="project" value="TreeGrafter"/>
</dbReference>
<dbReference type="PANTHER" id="PTHR45754:SF3">
    <property type="entry name" value="METHYLENETETRAHYDROFOLATE REDUCTASE (NADPH)"/>
    <property type="match status" value="1"/>
</dbReference>
<dbReference type="CDD" id="cd00537">
    <property type="entry name" value="MTHFR"/>
    <property type="match status" value="1"/>
</dbReference>
<dbReference type="GO" id="GO:0071949">
    <property type="term" value="F:FAD binding"/>
    <property type="evidence" value="ECO:0007669"/>
    <property type="project" value="TreeGrafter"/>
</dbReference>
<evidence type="ECO:0000256" key="4">
    <source>
        <dbReference type="ARBA" id="ARBA00022630"/>
    </source>
</evidence>
<evidence type="ECO:0000256" key="7">
    <source>
        <dbReference type="ARBA" id="ARBA00048628"/>
    </source>
</evidence>
<dbReference type="SUPFAM" id="SSF51730">
    <property type="entry name" value="FAD-linked oxidoreductase"/>
    <property type="match status" value="1"/>
</dbReference>
<dbReference type="Proteomes" id="UP000222310">
    <property type="component" value="Unassembled WGS sequence"/>
</dbReference>
<dbReference type="Gene3D" id="3.20.20.220">
    <property type="match status" value="1"/>
</dbReference>
<evidence type="ECO:0000256" key="2">
    <source>
        <dbReference type="ARBA" id="ARBA00004777"/>
    </source>
</evidence>
<name>A0A9Q6EM43_NOSLI</name>
<dbReference type="EMBL" id="LAHD01000022">
    <property type="protein sequence ID" value="PHK04717.1"/>
    <property type="molecule type" value="Genomic_DNA"/>
</dbReference>
<reference evidence="9 10" key="1">
    <citation type="submission" date="2015-02" db="EMBL/GenBank/DDBJ databases">
        <title>Nostoc linckia genome annotation.</title>
        <authorList>
            <person name="Zhou Z."/>
        </authorList>
    </citation>
    <scope>NUCLEOTIDE SEQUENCE [LARGE SCALE GENOMIC DNA]</scope>
    <source>
        <strain evidence="10">z8</strain>
    </source>
</reference>
<dbReference type="AlphaFoldDB" id="A0A9Q6EM43"/>
<dbReference type="Pfam" id="PF02219">
    <property type="entry name" value="MTHFR"/>
    <property type="match status" value="1"/>
</dbReference>
<evidence type="ECO:0000256" key="3">
    <source>
        <dbReference type="ARBA" id="ARBA00006743"/>
    </source>
</evidence>
<evidence type="ECO:0000313" key="9">
    <source>
        <dbReference type="EMBL" id="PHK04717.1"/>
    </source>
</evidence>
<accession>A0A9Q6EM43</accession>
<keyword evidence="5 8" id="KW-0274">FAD</keyword>
<evidence type="ECO:0000256" key="1">
    <source>
        <dbReference type="ARBA" id="ARBA00001974"/>
    </source>
</evidence>
<dbReference type="GO" id="GO:0035999">
    <property type="term" value="P:tetrahydrofolate interconversion"/>
    <property type="evidence" value="ECO:0007669"/>
    <property type="project" value="TreeGrafter"/>
</dbReference>
<keyword evidence="4 8" id="KW-0285">Flavoprotein</keyword>
<comment type="catalytic activity">
    <reaction evidence="7">
        <text>(6S)-5-methyl-5,6,7,8-tetrahydrofolate + NAD(+) = (6R)-5,10-methylene-5,6,7,8-tetrahydrofolate + NADH + H(+)</text>
        <dbReference type="Rhea" id="RHEA:19821"/>
        <dbReference type="ChEBI" id="CHEBI:15378"/>
        <dbReference type="ChEBI" id="CHEBI:15636"/>
        <dbReference type="ChEBI" id="CHEBI:18608"/>
        <dbReference type="ChEBI" id="CHEBI:57540"/>
        <dbReference type="ChEBI" id="CHEBI:57945"/>
        <dbReference type="EC" id="1.5.1.54"/>
    </reaction>
    <physiologicalReaction direction="right-to-left" evidence="7">
        <dbReference type="Rhea" id="RHEA:19823"/>
    </physiologicalReaction>
</comment>
<comment type="cofactor">
    <cofactor evidence="1 8">
        <name>FAD</name>
        <dbReference type="ChEBI" id="CHEBI:57692"/>
    </cofactor>
</comment>
<dbReference type="InterPro" id="IPR003171">
    <property type="entry name" value="Mehydrof_redctse-like"/>
</dbReference>
<protein>
    <recommendedName>
        <fullName evidence="8">Methylenetetrahydrofolate reductase</fullName>
    </recommendedName>
</protein>
<dbReference type="GO" id="GO:0005829">
    <property type="term" value="C:cytosol"/>
    <property type="evidence" value="ECO:0007669"/>
    <property type="project" value="TreeGrafter"/>
</dbReference>
<keyword evidence="6 8" id="KW-0560">Oxidoreductase</keyword>
<comment type="caution">
    <text evidence="9">The sequence shown here is derived from an EMBL/GenBank/DDBJ whole genome shotgun (WGS) entry which is preliminary data.</text>
</comment>
<gene>
    <name evidence="9" type="ORF">VF08_10055</name>
</gene>
<comment type="pathway">
    <text evidence="2 8">One-carbon metabolism; tetrahydrofolate interconversion.</text>
</comment>
<evidence type="ECO:0000256" key="8">
    <source>
        <dbReference type="RuleBase" id="RU003862"/>
    </source>
</evidence>
<sequence>MSNDMHHTHSPTAFRRAVQAGEFLVTAEVAPPKGGDPTHMIKMAATLKGRVHAVNITDGSRAVLRMSSLVASLILLQNGVEPICQIACRDRNRIGLQADLMGAHALGIHNILALTGDPVKAGDHSEAKAVFDLEAVRLLQIIRKMNQGVDCNDKPLTDGALDLFPGAAVDPQCKSWSGLQSRFERKIEAGAQFFQSQLITDFERLEKFMDTIATGYKKPILAGIFLLKSAKNAHFINKCVPGVNIPQHIIDRLAKAKDPLEEGMKIAAEQVQIARQLCQGVHMMAVKREDLISPILDLAGVATVNQLVAR</sequence>
<dbReference type="GO" id="GO:0106312">
    <property type="term" value="F:methylenetetrahydrofolate reductase (NADH) activity"/>
    <property type="evidence" value="ECO:0007669"/>
    <property type="project" value="UniProtKB-EC"/>
</dbReference>
<proteinExistence type="inferred from homology"/>
<organism evidence="9 10">
    <name type="scientific">Nostoc linckia z8</name>
    <dbReference type="NCBI Taxonomy" id="1628746"/>
    <lineage>
        <taxon>Bacteria</taxon>
        <taxon>Bacillati</taxon>
        <taxon>Cyanobacteriota</taxon>
        <taxon>Cyanophyceae</taxon>
        <taxon>Nostocales</taxon>
        <taxon>Nostocaceae</taxon>
        <taxon>Nostoc</taxon>
    </lineage>
</organism>
<dbReference type="InterPro" id="IPR029041">
    <property type="entry name" value="FAD-linked_oxidoreductase-like"/>
</dbReference>
<comment type="similarity">
    <text evidence="3 8">Belongs to the methylenetetrahydrofolate reductase family.</text>
</comment>
<evidence type="ECO:0000256" key="6">
    <source>
        <dbReference type="ARBA" id="ARBA00023002"/>
    </source>
</evidence>